<accession>A0AA38C1M3</accession>
<keyword evidence="3" id="KW-1185">Reference proteome</keyword>
<name>A0AA38C1M3_TAXCH</name>
<dbReference type="EMBL" id="JAHRHJ020003813">
    <property type="protein sequence ID" value="KAH9288003.1"/>
    <property type="molecule type" value="Genomic_DNA"/>
</dbReference>
<dbReference type="AlphaFoldDB" id="A0AA38C1M3"/>
<evidence type="ECO:0000256" key="1">
    <source>
        <dbReference type="SAM" id="MobiDB-lite"/>
    </source>
</evidence>
<dbReference type="Proteomes" id="UP000824469">
    <property type="component" value="Unassembled WGS sequence"/>
</dbReference>
<reference evidence="2 3" key="1">
    <citation type="journal article" date="2021" name="Nat. Plants">
        <title>The Taxus genome provides insights into paclitaxel biosynthesis.</title>
        <authorList>
            <person name="Xiong X."/>
            <person name="Gou J."/>
            <person name="Liao Q."/>
            <person name="Li Y."/>
            <person name="Zhou Q."/>
            <person name="Bi G."/>
            <person name="Li C."/>
            <person name="Du R."/>
            <person name="Wang X."/>
            <person name="Sun T."/>
            <person name="Guo L."/>
            <person name="Liang H."/>
            <person name="Lu P."/>
            <person name="Wu Y."/>
            <person name="Zhang Z."/>
            <person name="Ro D.K."/>
            <person name="Shang Y."/>
            <person name="Huang S."/>
            <person name="Yan J."/>
        </authorList>
    </citation>
    <scope>NUCLEOTIDE SEQUENCE [LARGE SCALE GENOMIC DNA]</scope>
    <source>
        <strain evidence="2">Ta-2019</strain>
    </source>
</reference>
<feature type="region of interest" description="Disordered" evidence="1">
    <location>
        <begin position="41"/>
        <end position="61"/>
    </location>
</feature>
<evidence type="ECO:0000313" key="2">
    <source>
        <dbReference type="EMBL" id="KAH9288003.1"/>
    </source>
</evidence>
<feature type="non-terminal residue" evidence="2">
    <location>
        <position position="1"/>
    </location>
</feature>
<gene>
    <name evidence="2" type="ORF">KI387_032120</name>
</gene>
<organism evidence="2 3">
    <name type="scientific">Taxus chinensis</name>
    <name type="common">Chinese yew</name>
    <name type="synonym">Taxus wallichiana var. chinensis</name>
    <dbReference type="NCBI Taxonomy" id="29808"/>
    <lineage>
        <taxon>Eukaryota</taxon>
        <taxon>Viridiplantae</taxon>
        <taxon>Streptophyta</taxon>
        <taxon>Embryophyta</taxon>
        <taxon>Tracheophyta</taxon>
        <taxon>Spermatophyta</taxon>
        <taxon>Pinopsida</taxon>
        <taxon>Pinidae</taxon>
        <taxon>Conifers II</taxon>
        <taxon>Cupressales</taxon>
        <taxon>Taxaceae</taxon>
        <taxon>Taxus</taxon>
    </lineage>
</organism>
<sequence>DQKNPSLTKEKIKEAIEREAMKIIEALVEQELECNTDIVMEEDKEESVGKDHGGVGGPSLL</sequence>
<feature type="non-terminal residue" evidence="2">
    <location>
        <position position="61"/>
    </location>
</feature>
<proteinExistence type="predicted"/>
<evidence type="ECO:0000313" key="3">
    <source>
        <dbReference type="Proteomes" id="UP000824469"/>
    </source>
</evidence>
<protein>
    <submittedName>
        <fullName evidence="2">Uncharacterized protein</fullName>
    </submittedName>
</protein>
<comment type="caution">
    <text evidence="2">The sequence shown here is derived from an EMBL/GenBank/DDBJ whole genome shotgun (WGS) entry which is preliminary data.</text>
</comment>